<keyword evidence="4" id="KW-0456">Lyase</keyword>
<dbReference type="GO" id="GO:0034011">
    <property type="term" value="F:L-cysteate sulfo-lyase activity"/>
    <property type="evidence" value="ECO:0007669"/>
    <property type="project" value="UniProtKB-EC"/>
</dbReference>
<dbReference type="OrthoDB" id="9801249at2"/>
<feature type="active site" description="Nucleophile" evidence="7">
    <location>
        <position position="76"/>
    </location>
</feature>
<dbReference type="InterPro" id="IPR027278">
    <property type="entry name" value="ACCD_DCysDesulf"/>
</dbReference>
<dbReference type="GO" id="GO:0019148">
    <property type="term" value="F:D-cysteine desulfhydrase activity"/>
    <property type="evidence" value="ECO:0007669"/>
    <property type="project" value="TreeGrafter"/>
</dbReference>
<dbReference type="Proteomes" id="UP000035444">
    <property type="component" value="Unassembled WGS sequence"/>
</dbReference>
<name>A0A0H2MYJ4_9PROT</name>
<gene>
    <name evidence="10" type="ORF">WH96_05800</name>
</gene>
<dbReference type="SUPFAM" id="SSF53686">
    <property type="entry name" value="Tryptophan synthase beta subunit-like PLP-dependent enzymes"/>
    <property type="match status" value="1"/>
</dbReference>
<dbReference type="AlphaFoldDB" id="A0A0H2MYJ4"/>
<accession>A0A0H2MYJ4</accession>
<dbReference type="InterPro" id="IPR005966">
    <property type="entry name" value="D-Cys_desShydrase"/>
</dbReference>
<evidence type="ECO:0000313" key="10">
    <source>
        <dbReference type="EMBL" id="KLN61805.1"/>
    </source>
</evidence>
<keyword evidence="11" id="KW-1185">Reference proteome</keyword>
<dbReference type="EMBL" id="LAQL01000003">
    <property type="protein sequence ID" value="KLN61805.1"/>
    <property type="molecule type" value="Genomic_DNA"/>
</dbReference>
<evidence type="ECO:0000256" key="8">
    <source>
        <dbReference type="PIRSR" id="PIRSR006278-2"/>
    </source>
</evidence>
<dbReference type="PANTHER" id="PTHR43780:SF2">
    <property type="entry name" value="1-AMINOCYCLOPROPANE-1-CARBOXYLATE DEAMINASE-RELATED"/>
    <property type="match status" value="1"/>
</dbReference>
<dbReference type="STRING" id="1489064.WH96_05800"/>
<evidence type="ECO:0000256" key="5">
    <source>
        <dbReference type="ARBA" id="ARBA00066825"/>
    </source>
</evidence>
<proteinExistence type="inferred from homology"/>
<dbReference type="PATRIC" id="fig|1489064.4.peg.2380"/>
<dbReference type="PIRSF" id="PIRSF006278">
    <property type="entry name" value="ACCD_DCysDesulf"/>
    <property type="match status" value="1"/>
</dbReference>
<dbReference type="InterPro" id="IPR001926">
    <property type="entry name" value="TrpB-like_PALP"/>
</dbReference>
<dbReference type="PANTHER" id="PTHR43780">
    <property type="entry name" value="1-AMINOCYCLOPROPANE-1-CARBOXYLATE DEAMINASE-RELATED"/>
    <property type="match status" value="1"/>
</dbReference>
<evidence type="ECO:0000313" key="11">
    <source>
        <dbReference type="Proteomes" id="UP000035444"/>
    </source>
</evidence>
<dbReference type="RefSeq" id="WP_047763142.1">
    <property type="nucleotide sequence ID" value="NZ_LAQL01000003.1"/>
</dbReference>
<feature type="modified residue" description="N6-(pyridoxal phosphate)lysine" evidence="8">
    <location>
        <position position="49"/>
    </location>
</feature>
<sequence length="336" mass="35691">MHLARFPRIKLGHFPTPLEKLENLTRALDGPNIYIKRDDCTGLATGGNKTRKLEFLVADALAKGADTLVTQGATQSNHVRQTAAAARVVGMECHALLERRVENMGDGYEAAGNVLLDDILKCEYDFRPNGADMNAEAQALADNLREKGKKPYFIPGGGSNTIGALGYANAMEELIYQADTTGLKIDKIVHATGSAGTQAGILAGLHAMSAPIDVIGISVRAKREAQIANVHKLAAATSELIGTKTELSIDVVKAHDDYVGSGYGQPTDSMVEAISIVAQQEGIFLDPVYSGKGMAGMIGLIRQGVLKKDENVVFIHTGGSASLFAYQHLFSGQKAA</sequence>
<dbReference type="EC" id="4.4.1.25" evidence="5"/>
<dbReference type="Pfam" id="PF00291">
    <property type="entry name" value="PALP"/>
    <property type="match status" value="1"/>
</dbReference>
<dbReference type="NCBIfam" id="TIGR01275">
    <property type="entry name" value="ACC_deam_rel"/>
    <property type="match status" value="1"/>
</dbReference>
<evidence type="ECO:0000256" key="4">
    <source>
        <dbReference type="ARBA" id="ARBA00023239"/>
    </source>
</evidence>
<evidence type="ECO:0000259" key="9">
    <source>
        <dbReference type="Pfam" id="PF00291"/>
    </source>
</evidence>
<dbReference type="InterPro" id="IPR036052">
    <property type="entry name" value="TrpB-like_PALP_sf"/>
</dbReference>
<keyword evidence="3 8" id="KW-0663">Pyridoxal phosphate</keyword>
<dbReference type="FunFam" id="3.40.50.1100:FF:000017">
    <property type="entry name" value="D-cysteine desulfhydrase"/>
    <property type="match status" value="1"/>
</dbReference>
<evidence type="ECO:0000256" key="6">
    <source>
        <dbReference type="ARBA" id="ARBA00068519"/>
    </source>
</evidence>
<evidence type="ECO:0000256" key="3">
    <source>
        <dbReference type="ARBA" id="ARBA00022898"/>
    </source>
</evidence>
<comment type="cofactor">
    <cofactor evidence="1">
        <name>pyridoxal 5'-phosphate</name>
        <dbReference type="ChEBI" id="CHEBI:597326"/>
    </cofactor>
</comment>
<organism evidence="10 11">
    <name type="scientific">Kiloniella spongiae</name>
    <dbReference type="NCBI Taxonomy" id="1489064"/>
    <lineage>
        <taxon>Bacteria</taxon>
        <taxon>Pseudomonadati</taxon>
        <taxon>Pseudomonadota</taxon>
        <taxon>Alphaproteobacteria</taxon>
        <taxon>Rhodospirillales</taxon>
        <taxon>Kiloniellaceae</taxon>
        <taxon>Kiloniella</taxon>
    </lineage>
</organism>
<reference evidence="10 11" key="1">
    <citation type="submission" date="2015-03" db="EMBL/GenBank/DDBJ databases">
        <title>Genome Sequence of Kiloniella spongiae MEBiC09566, isolated from a marine sponge.</title>
        <authorList>
            <person name="Shao Z."/>
            <person name="Wang L."/>
            <person name="Li X."/>
        </authorList>
    </citation>
    <scope>NUCLEOTIDE SEQUENCE [LARGE SCALE GENOMIC DNA]</scope>
    <source>
        <strain evidence="10 11">MEBiC09566</strain>
    </source>
</reference>
<feature type="domain" description="Tryptophan synthase beta chain-like PALP" evidence="9">
    <location>
        <begin position="10"/>
        <end position="318"/>
    </location>
</feature>
<evidence type="ECO:0000256" key="7">
    <source>
        <dbReference type="PIRSR" id="PIRSR006278-1"/>
    </source>
</evidence>
<protein>
    <recommendedName>
        <fullName evidence="6">L-cysteate sulfo-lyase</fullName>
        <ecNumber evidence="5">4.4.1.25</ecNumber>
    </recommendedName>
</protein>
<evidence type="ECO:0000256" key="2">
    <source>
        <dbReference type="ARBA" id="ARBA00008639"/>
    </source>
</evidence>
<dbReference type="Gene3D" id="3.40.50.1100">
    <property type="match status" value="2"/>
</dbReference>
<dbReference type="NCBIfam" id="NF003031">
    <property type="entry name" value="PRK03910.1-4"/>
    <property type="match status" value="1"/>
</dbReference>
<comment type="caution">
    <text evidence="10">The sequence shown here is derived from an EMBL/GenBank/DDBJ whole genome shotgun (WGS) entry which is preliminary data.</text>
</comment>
<comment type="similarity">
    <text evidence="2">Belongs to the ACC deaminase/D-cysteine desulfhydrase family.</text>
</comment>
<evidence type="ECO:0000256" key="1">
    <source>
        <dbReference type="ARBA" id="ARBA00001933"/>
    </source>
</evidence>